<keyword evidence="3" id="KW-1185">Reference proteome</keyword>
<proteinExistence type="predicted"/>
<organism evidence="2 3">
    <name type="scientific">Ooceraea biroi</name>
    <name type="common">Clonal raider ant</name>
    <name type="synonym">Cerapachys biroi</name>
    <dbReference type="NCBI Taxonomy" id="2015173"/>
    <lineage>
        <taxon>Eukaryota</taxon>
        <taxon>Metazoa</taxon>
        <taxon>Ecdysozoa</taxon>
        <taxon>Arthropoda</taxon>
        <taxon>Hexapoda</taxon>
        <taxon>Insecta</taxon>
        <taxon>Pterygota</taxon>
        <taxon>Neoptera</taxon>
        <taxon>Endopterygota</taxon>
        <taxon>Hymenoptera</taxon>
        <taxon>Apocrita</taxon>
        <taxon>Aculeata</taxon>
        <taxon>Formicoidea</taxon>
        <taxon>Formicidae</taxon>
        <taxon>Dorylinae</taxon>
        <taxon>Ooceraea</taxon>
    </lineage>
</organism>
<accession>A0A026W1Z8</accession>
<dbReference type="OrthoDB" id="9974612at2759"/>
<dbReference type="EMBL" id="KK107487">
    <property type="protein sequence ID" value="EZA50058.1"/>
    <property type="molecule type" value="Genomic_DNA"/>
</dbReference>
<evidence type="ECO:0000313" key="3">
    <source>
        <dbReference type="Proteomes" id="UP000053097"/>
    </source>
</evidence>
<evidence type="ECO:0000256" key="1">
    <source>
        <dbReference type="SAM" id="MobiDB-lite"/>
    </source>
</evidence>
<name>A0A026W1Z8_OOCBI</name>
<protein>
    <submittedName>
        <fullName evidence="2">Uncharacterized protein</fullName>
    </submittedName>
</protein>
<reference evidence="2 3" key="1">
    <citation type="journal article" date="2014" name="Curr. Biol.">
        <title>The genome of the clonal raider ant Cerapachys biroi.</title>
        <authorList>
            <person name="Oxley P.R."/>
            <person name="Ji L."/>
            <person name="Fetter-Pruneda I."/>
            <person name="McKenzie S.K."/>
            <person name="Li C."/>
            <person name="Hu H."/>
            <person name="Zhang G."/>
            <person name="Kronauer D.J."/>
        </authorList>
    </citation>
    <scope>NUCLEOTIDE SEQUENCE [LARGE SCALE GENOMIC DNA]</scope>
</reference>
<feature type="compositionally biased region" description="Low complexity" evidence="1">
    <location>
        <begin position="13"/>
        <end position="30"/>
    </location>
</feature>
<dbReference type="Proteomes" id="UP000053097">
    <property type="component" value="Unassembled WGS sequence"/>
</dbReference>
<feature type="region of interest" description="Disordered" evidence="1">
    <location>
        <begin position="13"/>
        <end position="36"/>
    </location>
</feature>
<gene>
    <name evidence="2" type="ORF">X777_11723</name>
</gene>
<sequence length="85" mass="9643">MVSGWCPCVPLGRRQSPAQQQQQQPPSSSRTPFTVSGATDRADMVQMFYYENRGKCCKKLLRYNGYPNKVSQLAIAILFRDTENP</sequence>
<evidence type="ECO:0000313" key="2">
    <source>
        <dbReference type="EMBL" id="EZA50058.1"/>
    </source>
</evidence>
<dbReference type="AlphaFoldDB" id="A0A026W1Z8"/>